<comment type="caution">
    <text evidence="1">The sequence shown here is derived from an EMBL/GenBank/DDBJ whole genome shotgun (WGS) entry which is preliminary data.</text>
</comment>
<proteinExistence type="predicted"/>
<sequence length="94" mass="11114">MEEQQVIVPSDIVTAQVNREFYQGKMSSAEKQLSAWFDQLPEDAGPMEKSIIFFNPLHVVPVEQLYNTFQKIERKPKIRGWTFCLDSEWKRNKH</sequence>
<dbReference type="Proteomes" id="UP001054945">
    <property type="component" value="Unassembled WGS sequence"/>
</dbReference>
<gene>
    <name evidence="1" type="ORF">CEXT_93311</name>
</gene>
<organism evidence="1 2">
    <name type="scientific">Caerostris extrusa</name>
    <name type="common">Bark spider</name>
    <name type="synonym">Caerostris bankana</name>
    <dbReference type="NCBI Taxonomy" id="172846"/>
    <lineage>
        <taxon>Eukaryota</taxon>
        <taxon>Metazoa</taxon>
        <taxon>Ecdysozoa</taxon>
        <taxon>Arthropoda</taxon>
        <taxon>Chelicerata</taxon>
        <taxon>Arachnida</taxon>
        <taxon>Araneae</taxon>
        <taxon>Araneomorphae</taxon>
        <taxon>Entelegynae</taxon>
        <taxon>Araneoidea</taxon>
        <taxon>Araneidae</taxon>
        <taxon>Caerostris</taxon>
    </lineage>
</organism>
<accession>A0AAV4NAI7</accession>
<protein>
    <submittedName>
        <fullName evidence="1">Uncharacterized protein</fullName>
    </submittedName>
</protein>
<name>A0AAV4NAI7_CAEEX</name>
<keyword evidence="2" id="KW-1185">Reference proteome</keyword>
<reference evidence="1 2" key="1">
    <citation type="submission" date="2021-06" db="EMBL/GenBank/DDBJ databases">
        <title>Caerostris extrusa draft genome.</title>
        <authorList>
            <person name="Kono N."/>
            <person name="Arakawa K."/>
        </authorList>
    </citation>
    <scope>NUCLEOTIDE SEQUENCE [LARGE SCALE GENOMIC DNA]</scope>
</reference>
<evidence type="ECO:0000313" key="1">
    <source>
        <dbReference type="EMBL" id="GIX80898.1"/>
    </source>
</evidence>
<dbReference type="EMBL" id="BPLR01003070">
    <property type="protein sequence ID" value="GIX80898.1"/>
    <property type="molecule type" value="Genomic_DNA"/>
</dbReference>
<evidence type="ECO:0000313" key="2">
    <source>
        <dbReference type="Proteomes" id="UP001054945"/>
    </source>
</evidence>
<dbReference type="AlphaFoldDB" id="A0AAV4NAI7"/>